<dbReference type="Gene3D" id="3.40.630.30">
    <property type="match status" value="1"/>
</dbReference>
<evidence type="ECO:0000259" key="1">
    <source>
        <dbReference type="PROSITE" id="PS51186"/>
    </source>
</evidence>
<dbReference type="PROSITE" id="PS51186">
    <property type="entry name" value="GNAT"/>
    <property type="match status" value="1"/>
</dbReference>
<dbReference type="InterPro" id="IPR016181">
    <property type="entry name" value="Acyl_CoA_acyltransferase"/>
</dbReference>
<dbReference type="EMBL" id="JBHUOR010000115">
    <property type="protein sequence ID" value="MFD2869409.1"/>
    <property type="molecule type" value="Genomic_DNA"/>
</dbReference>
<comment type="caution">
    <text evidence="2">The sequence shown here is derived from an EMBL/GenBank/DDBJ whole genome shotgun (WGS) entry which is preliminary data.</text>
</comment>
<gene>
    <name evidence="2" type="ORF">ACFSY7_13020</name>
</gene>
<protein>
    <submittedName>
        <fullName evidence="2">GNAT family N-acetyltransferase</fullName>
        <ecNumber evidence="2">2.3.-.-</ecNumber>
    </submittedName>
</protein>
<dbReference type="GO" id="GO:0016746">
    <property type="term" value="F:acyltransferase activity"/>
    <property type="evidence" value="ECO:0007669"/>
    <property type="project" value="UniProtKB-KW"/>
</dbReference>
<keyword evidence="2" id="KW-0808">Transferase</keyword>
<dbReference type="RefSeq" id="WP_380148154.1">
    <property type="nucleotide sequence ID" value="NZ_JBHUOR010000115.1"/>
</dbReference>
<dbReference type="Pfam" id="PF00583">
    <property type="entry name" value="Acetyltransf_1"/>
    <property type="match status" value="1"/>
</dbReference>
<organism evidence="2 3">
    <name type="scientific">Kurthia populi</name>
    <dbReference type="NCBI Taxonomy" id="1562132"/>
    <lineage>
        <taxon>Bacteria</taxon>
        <taxon>Bacillati</taxon>
        <taxon>Bacillota</taxon>
        <taxon>Bacilli</taxon>
        <taxon>Bacillales</taxon>
        <taxon>Caryophanaceae</taxon>
        <taxon>Kurthia</taxon>
    </lineage>
</organism>
<sequence>MITIREAIKKDASGIAAVHVESWQTTYKGIIPQHFLDELSVEERTKLWNQNLENRENMIFVAEDSSGIIGFITGGKRKENTEVGATDLTSLYLLDACHGQGIGRKLVDKLMHAFKKQGYKKAYVDVLADNATRHFYTHLGADYVKTVKVRIGGRLLNEEVYVFEIN</sequence>
<dbReference type="SUPFAM" id="SSF55729">
    <property type="entry name" value="Acyl-CoA N-acyltransferases (Nat)"/>
    <property type="match status" value="1"/>
</dbReference>
<dbReference type="InterPro" id="IPR000182">
    <property type="entry name" value="GNAT_dom"/>
</dbReference>
<evidence type="ECO:0000313" key="3">
    <source>
        <dbReference type="Proteomes" id="UP001597568"/>
    </source>
</evidence>
<proteinExistence type="predicted"/>
<keyword evidence="2" id="KW-0012">Acyltransferase</keyword>
<dbReference type="Proteomes" id="UP001597568">
    <property type="component" value="Unassembled WGS sequence"/>
</dbReference>
<accession>A0ABW5Y262</accession>
<feature type="domain" description="N-acetyltransferase" evidence="1">
    <location>
        <begin position="2"/>
        <end position="166"/>
    </location>
</feature>
<dbReference type="PANTHER" id="PTHR43072">
    <property type="entry name" value="N-ACETYLTRANSFERASE"/>
    <property type="match status" value="1"/>
</dbReference>
<reference evidence="3" key="1">
    <citation type="journal article" date="2019" name="Int. J. Syst. Evol. Microbiol.">
        <title>The Global Catalogue of Microorganisms (GCM) 10K type strain sequencing project: providing services to taxonomists for standard genome sequencing and annotation.</title>
        <authorList>
            <consortium name="The Broad Institute Genomics Platform"/>
            <consortium name="The Broad Institute Genome Sequencing Center for Infectious Disease"/>
            <person name="Wu L."/>
            <person name="Ma J."/>
        </authorList>
    </citation>
    <scope>NUCLEOTIDE SEQUENCE [LARGE SCALE GENOMIC DNA]</scope>
    <source>
        <strain evidence="3">KCTC 33522</strain>
    </source>
</reference>
<name>A0ABW5Y262_9BACL</name>
<evidence type="ECO:0000313" key="2">
    <source>
        <dbReference type="EMBL" id="MFD2869409.1"/>
    </source>
</evidence>
<keyword evidence="3" id="KW-1185">Reference proteome</keyword>
<dbReference type="EC" id="2.3.-.-" evidence="2"/>
<dbReference type="CDD" id="cd04301">
    <property type="entry name" value="NAT_SF"/>
    <property type="match status" value="1"/>
</dbReference>